<feature type="domain" description="Nucleotide-diphospho-sugar transferase" evidence="3">
    <location>
        <begin position="354"/>
        <end position="565"/>
    </location>
</feature>
<dbReference type="PANTHER" id="PTHR47032:SF1">
    <property type="entry name" value="UDP-D-XYLOSE:L-FUCOSE ALPHA-1,3-D-XYLOSYLTRANSFERASE-RELATED"/>
    <property type="match status" value="1"/>
</dbReference>
<keyword evidence="1" id="KW-0175">Coiled coil</keyword>
<dbReference type="InterPro" id="IPR005069">
    <property type="entry name" value="Nucl-diP-sugar_transferase"/>
</dbReference>
<accession>A0ABR1FGA5</accession>
<protein>
    <recommendedName>
        <fullName evidence="3">Nucleotide-diphospho-sugar transferase domain-containing protein</fullName>
    </recommendedName>
</protein>
<proteinExistence type="predicted"/>
<evidence type="ECO:0000256" key="2">
    <source>
        <dbReference type="SAM" id="SignalP"/>
    </source>
</evidence>
<dbReference type="PANTHER" id="PTHR47032">
    <property type="entry name" value="UDP-D-XYLOSE:L-FUCOSE ALPHA-1,3-D-XYLOSYLTRANSFERASE-RELATED"/>
    <property type="match status" value="1"/>
</dbReference>
<reference evidence="4 5" key="1">
    <citation type="submission" date="2024-03" db="EMBL/GenBank/DDBJ databases">
        <title>Aureococcus anophagefferens CCMP1851 and Kratosvirus quantuckense: Draft genome of a second virus-susceptible host strain in the model system.</title>
        <authorList>
            <person name="Chase E."/>
            <person name="Truchon A.R."/>
            <person name="Schepens W."/>
            <person name="Wilhelm S.W."/>
        </authorList>
    </citation>
    <scope>NUCLEOTIDE SEQUENCE [LARGE SCALE GENOMIC DNA]</scope>
    <source>
        <strain evidence="4 5">CCMP1851</strain>
    </source>
</reference>
<dbReference type="Proteomes" id="UP001363151">
    <property type="component" value="Unassembled WGS sequence"/>
</dbReference>
<dbReference type="EMBL" id="JBBJCI010000440">
    <property type="protein sequence ID" value="KAK7230257.1"/>
    <property type="molecule type" value="Genomic_DNA"/>
</dbReference>
<organism evidence="4 5">
    <name type="scientific">Aureococcus anophagefferens</name>
    <name type="common">Harmful bloom alga</name>
    <dbReference type="NCBI Taxonomy" id="44056"/>
    <lineage>
        <taxon>Eukaryota</taxon>
        <taxon>Sar</taxon>
        <taxon>Stramenopiles</taxon>
        <taxon>Ochrophyta</taxon>
        <taxon>Pelagophyceae</taxon>
        <taxon>Pelagomonadales</taxon>
        <taxon>Pelagomonadaceae</taxon>
        <taxon>Aureococcus</taxon>
    </lineage>
</organism>
<gene>
    <name evidence="4" type="ORF">SO694_00187023</name>
</gene>
<evidence type="ECO:0000313" key="5">
    <source>
        <dbReference type="Proteomes" id="UP001363151"/>
    </source>
</evidence>
<keyword evidence="2" id="KW-0732">Signal</keyword>
<feature type="chain" id="PRO_5046147041" description="Nucleotide-diphospho-sugar transferase domain-containing protein" evidence="2">
    <location>
        <begin position="31"/>
        <end position="619"/>
    </location>
</feature>
<evidence type="ECO:0000259" key="3">
    <source>
        <dbReference type="Pfam" id="PF03407"/>
    </source>
</evidence>
<sequence length="619" mass="67213">MAPSRARPPPPAGNNIVLCALCLLLGLIGGFTFGHVHGLHGCAAAEAPLASRLRAAAAPCDGPLACGGVLREANETRRALDAAMARLGAVEAKAEAAEARHSLKAGGCPPCEGSAEEQIAHAEELEAEIADLHAAAARAQEGGASTMSLQSTQWKTARAFDRKELWDRTLTGFPYVMGATLSRGGLLFTKKNNNGSLDGALKTCKEVDVVVASSSPDVCLAVFDSRLPIYTMMRLDKAGGTLLEAERKKQSPKLHQHPGAAAYAPERLASRALVLSQADALPKMYSIKEALATTAAFAGNVPGLLQKVRGLIKSRKIAARHDTVVVMATNLGTLDLVANFVCSVASVPELEPTLASVLVFASDGGTRDAVEKLGIAAFSDPALGDLPSDAAKVYGDRSFVRMMWLKVTSVYLVLSLQHNVLFQDADVVWFRDPLPYFAEIADDQVDTFWMDDGARSSRYTPWYANSGFYFLRANERVVFFMHRLLMSYDVILAVRSHQHALIMLLTDLMAKHGLTAQLLPNTDFPQGQVFHHKKEIMKDFVAGRRKPYVFHMCWTASRVDKLRYLKNIALWFLDPSCPEDSWANASRLDGHHDRSCCLAGAKAWTVPTPYANEIKLASK</sequence>
<name>A0ABR1FGA5_AURAN</name>
<evidence type="ECO:0000256" key="1">
    <source>
        <dbReference type="SAM" id="Coils"/>
    </source>
</evidence>
<dbReference type="Pfam" id="PF03407">
    <property type="entry name" value="Nucleotid_trans"/>
    <property type="match status" value="1"/>
</dbReference>
<dbReference type="InterPro" id="IPR052636">
    <property type="entry name" value="UDP-D-xylose:L-fucose_XylT"/>
</dbReference>
<feature type="signal peptide" evidence="2">
    <location>
        <begin position="1"/>
        <end position="30"/>
    </location>
</feature>
<evidence type="ECO:0000313" key="4">
    <source>
        <dbReference type="EMBL" id="KAK7230257.1"/>
    </source>
</evidence>
<feature type="coiled-coil region" evidence="1">
    <location>
        <begin position="80"/>
        <end position="142"/>
    </location>
</feature>
<comment type="caution">
    <text evidence="4">The sequence shown here is derived from an EMBL/GenBank/DDBJ whole genome shotgun (WGS) entry which is preliminary data.</text>
</comment>
<keyword evidence="5" id="KW-1185">Reference proteome</keyword>